<feature type="region of interest" description="Disordered" evidence="1">
    <location>
        <begin position="26"/>
        <end position="45"/>
    </location>
</feature>
<evidence type="ECO:0008006" key="4">
    <source>
        <dbReference type="Google" id="ProtNLM"/>
    </source>
</evidence>
<proteinExistence type="predicted"/>
<dbReference type="AlphaFoldDB" id="A0A7W9WZL7"/>
<gene>
    <name evidence="2" type="ORF">HD842_001866</name>
</gene>
<comment type="caution">
    <text evidence="2">The sequence shown here is derived from an EMBL/GenBank/DDBJ whole genome shotgun (WGS) entry which is preliminary data.</text>
</comment>
<evidence type="ECO:0000313" key="2">
    <source>
        <dbReference type="EMBL" id="MBB6133755.1"/>
    </source>
</evidence>
<evidence type="ECO:0000256" key="1">
    <source>
        <dbReference type="SAM" id="MobiDB-lite"/>
    </source>
</evidence>
<feature type="compositionally biased region" description="Basic and acidic residues" evidence="1">
    <location>
        <begin position="29"/>
        <end position="39"/>
    </location>
</feature>
<protein>
    <recommendedName>
        <fullName evidence="4">DUF2235 domain-containing protein</fullName>
    </recommendedName>
</protein>
<sequence length="118" mass="13498">MTASLSPRFAESFERADITETFFSEDEKDDLRDYEKREQAPLGDPKSSCNTNIFFGFFFDGTRNNYVKANATKAHSNIARLYDCFPGESVPGVLPEDTDWKHNASSYNNFFRVYVPGQ</sequence>
<dbReference type="RefSeq" id="WP_183553413.1">
    <property type="nucleotide sequence ID" value="NZ_JACHBX010000001.1"/>
</dbReference>
<keyword evidence="3" id="KW-1185">Reference proteome</keyword>
<organism evidence="2 3">
    <name type="scientific">Massilia aurea</name>
    <dbReference type="NCBI Taxonomy" id="373040"/>
    <lineage>
        <taxon>Bacteria</taxon>
        <taxon>Pseudomonadati</taxon>
        <taxon>Pseudomonadota</taxon>
        <taxon>Betaproteobacteria</taxon>
        <taxon>Burkholderiales</taxon>
        <taxon>Oxalobacteraceae</taxon>
        <taxon>Telluria group</taxon>
        <taxon>Massilia</taxon>
    </lineage>
</organism>
<accession>A0A7W9WZL7</accession>
<dbReference type="Proteomes" id="UP000540787">
    <property type="component" value="Unassembled WGS sequence"/>
</dbReference>
<reference evidence="2 3" key="1">
    <citation type="submission" date="2020-08" db="EMBL/GenBank/DDBJ databases">
        <title>The Agave Microbiome: Exploring the role of microbial communities in plant adaptations to desert environments.</title>
        <authorList>
            <person name="Partida-Martinez L.P."/>
        </authorList>
    </citation>
    <scope>NUCLEOTIDE SEQUENCE [LARGE SCALE GENOMIC DNA]</scope>
    <source>
        <strain evidence="2 3">AT3.2</strain>
    </source>
</reference>
<name>A0A7W9WZL7_9BURK</name>
<dbReference type="EMBL" id="JACHBX010000001">
    <property type="protein sequence ID" value="MBB6133755.1"/>
    <property type="molecule type" value="Genomic_DNA"/>
</dbReference>
<evidence type="ECO:0000313" key="3">
    <source>
        <dbReference type="Proteomes" id="UP000540787"/>
    </source>
</evidence>